<feature type="non-terminal residue" evidence="1">
    <location>
        <position position="65"/>
    </location>
</feature>
<proteinExistence type="predicted"/>
<comment type="caution">
    <text evidence="1">The sequence shown here is derived from an EMBL/GenBank/DDBJ whole genome shotgun (WGS) entry which is preliminary data.</text>
</comment>
<dbReference type="EMBL" id="NNAY01000896">
    <property type="protein sequence ID" value="OXU26027.1"/>
    <property type="molecule type" value="Genomic_DNA"/>
</dbReference>
<gene>
    <name evidence="1" type="ORF">TSAR_016947</name>
</gene>
<organism evidence="1 2">
    <name type="scientific">Trichomalopsis sarcophagae</name>
    <dbReference type="NCBI Taxonomy" id="543379"/>
    <lineage>
        <taxon>Eukaryota</taxon>
        <taxon>Metazoa</taxon>
        <taxon>Ecdysozoa</taxon>
        <taxon>Arthropoda</taxon>
        <taxon>Hexapoda</taxon>
        <taxon>Insecta</taxon>
        <taxon>Pterygota</taxon>
        <taxon>Neoptera</taxon>
        <taxon>Endopterygota</taxon>
        <taxon>Hymenoptera</taxon>
        <taxon>Apocrita</taxon>
        <taxon>Proctotrupomorpha</taxon>
        <taxon>Chalcidoidea</taxon>
        <taxon>Pteromalidae</taxon>
        <taxon>Pteromalinae</taxon>
        <taxon>Trichomalopsis</taxon>
    </lineage>
</organism>
<evidence type="ECO:0000313" key="1">
    <source>
        <dbReference type="EMBL" id="OXU26027.1"/>
    </source>
</evidence>
<keyword evidence="2" id="KW-1185">Reference proteome</keyword>
<feature type="non-terminal residue" evidence="1">
    <location>
        <position position="1"/>
    </location>
</feature>
<protein>
    <submittedName>
        <fullName evidence="1">Uncharacterized protein</fullName>
    </submittedName>
</protein>
<sequence length="65" mass="7806">KQQRVIDHDRPKNPHYYLIVADKRIGNIAFTIFVCYNRTRDKFITESYVRVHTSSTLRTRPRPES</sequence>
<evidence type="ECO:0000313" key="2">
    <source>
        <dbReference type="Proteomes" id="UP000215335"/>
    </source>
</evidence>
<dbReference type="AlphaFoldDB" id="A0A232F6N6"/>
<dbReference type="Proteomes" id="UP000215335">
    <property type="component" value="Unassembled WGS sequence"/>
</dbReference>
<name>A0A232F6N6_9HYME</name>
<accession>A0A232F6N6</accession>
<reference evidence="1 2" key="1">
    <citation type="journal article" date="2017" name="Curr. Biol.">
        <title>The Evolution of Venom by Co-option of Single-Copy Genes.</title>
        <authorList>
            <person name="Martinson E.O."/>
            <person name="Mrinalini"/>
            <person name="Kelkar Y.D."/>
            <person name="Chang C.H."/>
            <person name="Werren J.H."/>
        </authorList>
    </citation>
    <scope>NUCLEOTIDE SEQUENCE [LARGE SCALE GENOMIC DNA]</scope>
    <source>
        <strain evidence="1 2">Alberta</strain>
        <tissue evidence="1">Whole body</tissue>
    </source>
</reference>